<gene>
    <name evidence="1" type="ORF">K3136_06895</name>
</gene>
<accession>A0ABX9A5L7</accession>
<dbReference type="EMBL" id="CP081294">
    <property type="protein sequence ID" value="QZD96399.1"/>
    <property type="molecule type" value="Genomic_DNA"/>
</dbReference>
<reference evidence="1 2" key="1">
    <citation type="submission" date="2021-08" db="EMBL/GenBank/DDBJ databases">
        <title>Comparative Genomics Analysis of the Genus Qipengyuania Reveals Extensive Genetic Diversity and Metabolic Versatility, Including the Description of Fifteen Novel Species.</title>
        <authorList>
            <person name="Liu Y."/>
        </authorList>
    </citation>
    <scope>NUCLEOTIDE SEQUENCE [LARGE SCALE GENOMIC DNA]</scope>
    <source>
        <strain evidence="1 2">1NDH1</strain>
    </source>
</reference>
<proteinExistence type="predicted"/>
<dbReference type="RefSeq" id="WP_221432119.1">
    <property type="nucleotide sequence ID" value="NZ_CP081294.1"/>
</dbReference>
<dbReference type="InterPro" id="IPR018775">
    <property type="entry name" value="RlaP"/>
</dbReference>
<organism evidence="1 2">
    <name type="scientific">Qipengyuania gelatinilytica</name>
    <dbReference type="NCBI Taxonomy" id="2867231"/>
    <lineage>
        <taxon>Bacteria</taxon>
        <taxon>Pseudomonadati</taxon>
        <taxon>Pseudomonadota</taxon>
        <taxon>Alphaproteobacteria</taxon>
        <taxon>Sphingomonadales</taxon>
        <taxon>Erythrobacteraceae</taxon>
        <taxon>Qipengyuania</taxon>
    </lineage>
</organism>
<evidence type="ECO:0000313" key="2">
    <source>
        <dbReference type="Proteomes" id="UP000824321"/>
    </source>
</evidence>
<protein>
    <submittedName>
        <fullName evidence="1">Nucleotidyltransferase domain-containing protein</fullName>
    </submittedName>
</protein>
<sequence>MDEAAMSADQAIPQAVRDEIETRLADIETKEGIHYLLAIESGSRAWGFPSPDSDFDVRFVYVRQRDDYLSLKQPRDVIEQPIVDDIDLNGWDIRKALGLMLKQNAVLSEWIESSIRYRPQDPMVADLAALGDRHFDPQGYARHYASLGRSTVKRWLESEQGVTVKKYFYALRPALSVRALRMCPQARPPMRLQDLMAVTGLPRSLSEEIEEMVAIKAETREAGSAKPRPAIDAFIADELDRVEEVASRPASEEFADEANAFFLKLVGAGT</sequence>
<name>A0ABX9A5L7_9SPHN</name>
<keyword evidence="2" id="KW-1185">Reference proteome</keyword>
<dbReference type="Proteomes" id="UP000824321">
    <property type="component" value="Chromosome"/>
</dbReference>
<evidence type="ECO:0000313" key="1">
    <source>
        <dbReference type="EMBL" id="QZD96399.1"/>
    </source>
</evidence>
<dbReference type="PANTHER" id="PTHR34817:SF2">
    <property type="entry name" value="NUCLEOTIDYLTRANSFERASE"/>
    <property type="match status" value="1"/>
</dbReference>
<dbReference type="PANTHER" id="PTHR34817">
    <property type="entry name" value="NUCLEOTIDYLTRANSFERASE"/>
    <property type="match status" value="1"/>
</dbReference>
<dbReference type="Pfam" id="PF10127">
    <property type="entry name" value="RlaP"/>
    <property type="match status" value="1"/>
</dbReference>